<organism evidence="2 3">
    <name type="scientific">Thermovibrio ammonificans (strain DSM 15698 / JCM 12110 / HB-1)</name>
    <dbReference type="NCBI Taxonomy" id="648996"/>
    <lineage>
        <taxon>Bacteria</taxon>
        <taxon>Pseudomonadati</taxon>
        <taxon>Aquificota</taxon>
        <taxon>Aquificia</taxon>
        <taxon>Desulfurobacteriales</taxon>
        <taxon>Desulfurobacteriaceae</taxon>
        <taxon>Thermovibrio</taxon>
    </lineage>
</organism>
<dbReference type="KEGG" id="tam:Theam_0902"/>
<evidence type="ECO:0000256" key="1">
    <source>
        <dbReference type="SAM" id="SignalP"/>
    </source>
</evidence>
<dbReference type="HOGENOM" id="CLU_1861992_0_0_0"/>
<feature type="signal peptide" evidence="1">
    <location>
        <begin position="1"/>
        <end position="18"/>
    </location>
</feature>
<dbReference type="eggNOG" id="ENOG502ZJTE">
    <property type="taxonomic scope" value="Bacteria"/>
</dbReference>
<gene>
    <name evidence="2" type="ordered locus">Theam_0902</name>
</gene>
<sequence>MRWFVFSLALLLPLSAYGEIVDPFVNPIQKIVAAAEAKLEKQKEKPKKEAVTLFKPVLPNAFNTYAIQGVVRKGNQTFLVVMDPQTGQVFFLKPGSAVAPDTKLVAIEPDKLIFEKYYRFKGRIVKKRYSLKVNLGG</sequence>
<name>E8T1X4_THEA1</name>
<feature type="chain" id="PRO_5003227301" evidence="1">
    <location>
        <begin position="19"/>
        <end position="137"/>
    </location>
</feature>
<dbReference type="OrthoDB" id="15308at2"/>
<evidence type="ECO:0000313" key="3">
    <source>
        <dbReference type="Proteomes" id="UP000006362"/>
    </source>
</evidence>
<dbReference type="STRING" id="648996.Theam_0902"/>
<dbReference type="Proteomes" id="UP000006362">
    <property type="component" value="Chromosome"/>
</dbReference>
<protein>
    <submittedName>
        <fullName evidence="2">Uncharacterized protein</fullName>
    </submittedName>
</protein>
<dbReference type="AlphaFoldDB" id="E8T1X4"/>
<dbReference type="EMBL" id="CP002444">
    <property type="protein sequence ID" value="ADU96869.1"/>
    <property type="molecule type" value="Genomic_DNA"/>
</dbReference>
<accession>E8T1X4</accession>
<reference evidence="2" key="1">
    <citation type="submission" date="2011-01" db="EMBL/GenBank/DDBJ databases">
        <title>Complete sequence of chromosome of Thermovibrio ammonificans HB-1.</title>
        <authorList>
            <consortium name="US DOE Joint Genome Institute"/>
            <person name="Lucas S."/>
            <person name="Copeland A."/>
            <person name="Lapidus A."/>
            <person name="Cheng J.-F."/>
            <person name="Goodwin L."/>
            <person name="Pitluck S."/>
            <person name="Davenport K."/>
            <person name="Detter J.C."/>
            <person name="Han C."/>
            <person name="Tapia R."/>
            <person name="Land M."/>
            <person name="Hauser L."/>
            <person name="Kyrpides N."/>
            <person name="Ivanova N."/>
            <person name="Ovchinnikova G."/>
            <person name="Vetriani C."/>
            <person name="Woyke T."/>
        </authorList>
    </citation>
    <scope>NUCLEOTIDE SEQUENCE [LARGE SCALE GENOMIC DNA]</scope>
    <source>
        <strain evidence="2">HB-1</strain>
    </source>
</reference>
<keyword evidence="1" id="KW-0732">Signal</keyword>
<proteinExistence type="predicted"/>
<evidence type="ECO:0000313" key="2">
    <source>
        <dbReference type="EMBL" id="ADU96869.1"/>
    </source>
</evidence>
<dbReference type="RefSeq" id="WP_013537655.1">
    <property type="nucleotide sequence ID" value="NC_014926.1"/>
</dbReference>
<keyword evidence="3" id="KW-1185">Reference proteome</keyword>